<dbReference type="STRING" id="314271.RB2654_18913"/>
<dbReference type="Pfam" id="PF13409">
    <property type="entry name" value="GST_N_2"/>
    <property type="match status" value="1"/>
</dbReference>
<dbReference type="Gene3D" id="3.40.30.10">
    <property type="entry name" value="Glutaredoxin"/>
    <property type="match status" value="1"/>
</dbReference>
<dbReference type="SUPFAM" id="SSF52833">
    <property type="entry name" value="Thioredoxin-like"/>
    <property type="match status" value="1"/>
</dbReference>
<dbReference type="SFLD" id="SFLDS00019">
    <property type="entry name" value="Glutathione_Transferase_(cytos"/>
    <property type="match status" value="1"/>
</dbReference>
<proteinExistence type="predicted"/>
<dbReference type="PROSITE" id="PS50404">
    <property type="entry name" value="GST_NTER"/>
    <property type="match status" value="1"/>
</dbReference>
<evidence type="ECO:0000313" key="2">
    <source>
        <dbReference type="EMBL" id="EAQ14684.1"/>
    </source>
</evidence>
<dbReference type="CDD" id="cd03057">
    <property type="entry name" value="GST_N_Beta"/>
    <property type="match status" value="1"/>
</dbReference>
<dbReference type="PANTHER" id="PTHR44051">
    <property type="entry name" value="GLUTATHIONE S-TRANSFERASE-RELATED"/>
    <property type="match status" value="1"/>
</dbReference>
<dbReference type="InterPro" id="IPR040079">
    <property type="entry name" value="Glutathione_S-Trfase"/>
</dbReference>
<dbReference type="HOGENOM" id="CLU_011226_6_1_5"/>
<reference evidence="2 3" key="1">
    <citation type="journal article" date="2010" name="J. Bacteriol.">
        <title>Genome sequences of Pelagibaca bermudensis HTCC2601T and Maritimibacter alkaliphilus HTCC2654T, the type strains of two marine Roseobacter genera.</title>
        <authorList>
            <person name="Thrash J.C."/>
            <person name="Cho J.C."/>
            <person name="Ferriera S."/>
            <person name="Johnson J."/>
            <person name="Vergin K.L."/>
            <person name="Giovannoni S.J."/>
        </authorList>
    </citation>
    <scope>NUCLEOTIDE SEQUENCE [LARGE SCALE GENOMIC DNA]</scope>
    <source>
        <strain evidence="2 3">HTCC2654</strain>
    </source>
</reference>
<dbReference type="AlphaFoldDB" id="A3V9U3"/>
<accession>A3V9U3</accession>
<feature type="domain" description="GST N-terminal" evidence="1">
    <location>
        <begin position="1"/>
        <end position="81"/>
    </location>
</feature>
<dbReference type="InterPro" id="IPR036249">
    <property type="entry name" value="Thioredoxin-like_sf"/>
</dbReference>
<dbReference type="SUPFAM" id="SSF47616">
    <property type="entry name" value="GST C-terminal domain-like"/>
    <property type="match status" value="1"/>
</dbReference>
<dbReference type="SFLD" id="SFLDG01150">
    <property type="entry name" value="Main.1:_Beta-like"/>
    <property type="match status" value="1"/>
</dbReference>
<keyword evidence="3" id="KW-1185">Reference proteome</keyword>
<name>A3V9U3_9RHOB</name>
<dbReference type="InterPro" id="IPR004045">
    <property type="entry name" value="Glutathione_S-Trfase_N"/>
</dbReference>
<evidence type="ECO:0000313" key="3">
    <source>
        <dbReference type="Proteomes" id="UP000002931"/>
    </source>
</evidence>
<sequence length="215" mass="24059">MITFFNGIGACSIGIHVLLEEAGADFENRIIDLANREQFSPDYRAANPKGKVPAILREDGSLVTEFPAIALWIGHTYPEARMLPADFEGQLRVIEIMDYMVSSIHMRGFTFIFAPMKFHPDDPSAQEALRAHGRDQVKIGLDNLSETLGDKDWLLGDFTVAEGALFYMTRWCHQHGIEMPDNIRDHHQRMIARPAVQRALRADGLATPEKSGLAA</sequence>
<dbReference type="Proteomes" id="UP000002931">
    <property type="component" value="Unassembled WGS sequence"/>
</dbReference>
<protein>
    <submittedName>
        <fullName evidence="2">Glutathione S-transferase</fullName>
    </submittedName>
</protein>
<dbReference type="eggNOG" id="COG0625">
    <property type="taxonomic scope" value="Bacteria"/>
</dbReference>
<dbReference type="EMBL" id="AAMT01000001">
    <property type="protein sequence ID" value="EAQ14684.1"/>
    <property type="molecule type" value="Genomic_DNA"/>
</dbReference>
<dbReference type="InterPro" id="IPR036282">
    <property type="entry name" value="Glutathione-S-Trfase_C_sf"/>
</dbReference>
<organism evidence="2 3">
    <name type="scientific">Maritimibacter alkaliphilus HTCC2654</name>
    <dbReference type="NCBI Taxonomy" id="314271"/>
    <lineage>
        <taxon>Bacteria</taxon>
        <taxon>Pseudomonadati</taxon>
        <taxon>Pseudomonadota</taxon>
        <taxon>Alphaproteobacteria</taxon>
        <taxon>Rhodobacterales</taxon>
        <taxon>Roseobacteraceae</taxon>
        <taxon>Maritimibacter</taxon>
    </lineage>
</organism>
<gene>
    <name evidence="2" type="ORF">RB2654_18913</name>
</gene>
<evidence type="ECO:0000259" key="1">
    <source>
        <dbReference type="PROSITE" id="PS50404"/>
    </source>
</evidence>
<dbReference type="GO" id="GO:0016740">
    <property type="term" value="F:transferase activity"/>
    <property type="evidence" value="ECO:0007669"/>
    <property type="project" value="UniProtKB-KW"/>
</dbReference>
<comment type="caution">
    <text evidence="2">The sequence shown here is derived from an EMBL/GenBank/DDBJ whole genome shotgun (WGS) entry which is preliminary data.</text>
</comment>
<dbReference type="PANTHER" id="PTHR44051:SF8">
    <property type="entry name" value="GLUTATHIONE S-TRANSFERASE GSTA"/>
    <property type="match status" value="1"/>
</dbReference>
<dbReference type="OrthoDB" id="7583243at2"/>
<dbReference type="RefSeq" id="WP_008334476.1">
    <property type="nucleotide sequence ID" value="NZ_CH902578.1"/>
</dbReference>
<dbReference type="Gene3D" id="1.20.1050.10">
    <property type="match status" value="1"/>
</dbReference>
<keyword evidence="2" id="KW-0808">Transferase</keyword>
<dbReference type="CDD" id="cd03188">
    <property type="entry name" value="GST_C_Beta"/>
    <property type="match status" value="1"/>
</dbReference>
<dbReference type="SFLD" id="SFLDG00358">
    <property type="entry name" value="Main_(cytGST)"/>
    <property type="match status" value="1"/>
</dbReference>